<dbReference type="Gene3D" id="3.40.50.300">
    <property type="entry name" value="P-loop containing nucleotide triphosphate hydrolases"/>
    <property type="match status" value="1"/>
</dbReference>
<dbReference type="SUPFAM" id="SSF52540">
    <property type="entry name" value="P-loop containing nucleoside triphosphate hydrolases"/>
    <property type="match status" value="1"/>
</dbReference>
<dbReference type="InterPro" id="IPR027417">
    <property type="entry name" value="P-loop_NTPase"/>
</dbReference>
<protein>
    <submittedName>
        <fullName evidence="1">Uncharacterized protein</fullName>
    </submittedName>
</protein>
<evidence type="ECO:0000313" key="1">
    <source>
        <dbReference type="EMBL" id="MST75037.1"/>
    </source>
</evidence>
<keyword evidence="2" id="KW-1185">Reference proteome</keyword>
<comment type="caution">
    <text evidence="1">The sequence shown here is derived from an EMBL/GenBank/DDBJ whole genome shotgun (WGS) entry which is preliminary data.</text>
</comment>
<dbReference type="GO" id="GO:0043752">
    <property type="term" value="F:adenosylcobinamide kinase activity"/>
    <property type="evidence" value="ECO:0007669"/>
    <property type="project" value="InterPro"/>
</dbReference>
<name>A0A6L5YS94_9FIRM</name>
<accession>A0A6L5YS94</accession>
<organism evidence="1 2">
    <name type="scientific">Roseburia porci</name>
    <dbReference type="NCBI Taxonomy" id="2605790"/>
    <lineage>
        <taxon>Bacteria</taxon>
        <taxon>Bacillati</taxon>
        <taxon>Bacillota</taxon>
        <taxon>Clostridia</taxon>
        <taxon>Lachnospirales</taxon>
        <taxon>Lachnospiraceae</taxon>
        <taxon>Roseburia</taxon>
    </lineage>
</organism>
<dbReference type="GO" id="GO:0000166">
    <property type="term" value="F:nucleotide binding"/>
    <property type="evidence" value="ECO:0007669"/>
    <property type="project" value="InterPro"/>
</dbReference>
<dbReference type="Pfam" id="PF02283">
    <property type="entry name" value="CobU"/>
    <property type="match status" value="1"/>
</dbReference>
<proteinExistence type="predicted"/>
<gene>
    <name evidence="1" type="ORF">FYJ75_08360</name>
</gene>
<evidence type="ECO:0000313" key="2">
    <source>
        <dbReference type="Proteomes" id="UP000474024"/>
    </source>
</evidence>
<reference evidence="1 2" key="1">
    <citation type="submission" date="2019-08" db="EMBL/GenBank/DDBJ databases">
        <title>In-depth cultivation of the pig gut microbiome towards novel bacterial diversity and tailored functional studies.</title>
        <authorList>
            <person name="Wylensek D."/>
            <person name="Hitch T.C.A."/>
            <person name="Clavel T."/>
        </authorList>
    </citation>
    <scope>NUCLEOTIDE SEQUENCE [LARGE SCALE GENOMIC DNA]</scope>
    <source>
        <strain evidence="1 2">MUC/MUC-530-WT-4D</strain>
    </source>
</reference>
<dbReference type="InterPro" id="IPR003203">
    <property type="entry name" value="CobU/CobP"/>
</dbReference>
<dbReference type="AlphaFoldDB" id="A0A6L5YS94"/>
<dbReference type="GO" id="GO:0009236">
    <property type="term" value="P:cobalamin biosynthetic process"/>
    <property type="evidence" value="ECO:0007669"/>
    <property type="project" value="UniProtKB-UniPathway"/>
</dbReference>
<dbReference type="UniPathway" id="UPA00148">
    <property type="reaction ID" value="UER00236"/>
</dbReference>
<dbReference type="EMBL" id="VUNI01000012">
    <property type="protein sequence ID" value="MST75037.1"/>
    <property type="molecule type" value="Genomic_DNA"/>
</dbReference>
<dbReference type="RefSeq" id="WP_154429994.1">
    <property type="nucleotide sequence ID" value="NZ_VUNI01000012.1"/>
</dbReference>
<sequence>MELYIGGYAQGKLDYVMEKPCDRQFFVADGDKQDVLSELFKVQADKQVVFYHFHSWIRQLLEQKKDAEKETERLIHSYPDIWIISDEVGNGIIPMEPFERKYRERLGRILIRIASESCHVERIICGLGQTIK</sequence>
<dbReference type="Proteomes" id="UP000474024">
    <property type="component" value="Unassembled WGS sequence"/>
</dbReference>